<dbReference type="Pfam" id="PF04542">
    <property type="entry name" value="Sigma70_r2"/>
    <property type="match status" value="1"/>
</dbReference>
<dbReference type="InterPro" id="IPR013249">
    <property type="entry name" value="RNA_pol_sigma70_r4_t2"/>
</dbReference>
<dbReference type="RefSeq" id="WP_306891648.1">
    <property type="nucleotide sequence ID" value="NZ_JAUSVR010000019.1"/>
</dbReference>
<organism evidence="8 9">
    <name type="scientific">Ancylobacter amanitiformis</name>
    <dbReference type="NCBI Taxonomy" id="217069"/>
    <lineage>
        <taxon>Bacteria</taxon>
        <taxon>Pseudomonadati</taxon>
        <taxon>Pseudomonadota</taxon>
        <taxon>Alphaproteobacteria</taxon>
        <taxon>Hyphomicrobiales</taxon>
        <taxon>Xanthobacteraceae</taxon>
        <taxon>Ancylobacter</taxon>
    </lineage>
</organism>
<dbReference type="InterPro" id="IPR007627">
    <property type="entry name" value="RNA_pol_sigma70_r2"/>
</dbReference>
<dbReference type="SUPFAM" id="SSF88659">
    <property type="entry name" value="Sigma3 and sigma4 domains of RNA polymerase sigma factors"/>
    <property type="match status" value="1"/>
</dbReference>
<dbReference type="PANTHER" id="PTHR43133:SF58">
    <property type="entry name" value="ECF RNA POLYMERASE SIGMA FACTOR SIGD"/>
    <property type="match status" value="1"/>
</dbReference>
<dbReference type="InterPro" id="IPR014284">
    <property type="entry name" value="RNA_pol_sigma-70_dom"/>
</dbReference>
<dbReference type="Pfam" id="PF08281">
    <property type="entry name" value="Sigma70_r4_2"/>
    <property type="match status" value="1"/>
</dbReference>
<dbReference type="InterPro" id="IPR039425">
    <property type="entry name" value="RNA_pol_sigma-70-like"/>
</dbReference>
<accession>A0ABU0LW98</accession>
<protein>
    <submittedName>
        <fullName evidence="8">RNA polymerase sigma-70 factor (ECF subfamily)</fullName>
    </submittedName>
</protein>
<evidence type="ECO:0000256" key="1">
    <source>
        <dbReference type="ARBA" id="ARBA00010641"/>
    </source>
</evidence>
<gene>
    <name evidence="8" type="ORF">QOZ99_003920</name>
</gene>
<keyword evidence="4" id="KW-0238">DNA-binding</keyword>
<evidence type="ECO:0000256" key="4">
    <source>
        <dbReference type="ARBA" id="ARBA00023125"/>
    </source>
</evidence>
<dbReference type="Gene3D" id="1.10.1740.10">
    <property type="match status" value="1"/>
</dbReference>
<evidence type="ECO:0000256" key="5">
    <source>
        <dbReference type="ARBA" id="ARBA00023163"/>
    </source>
</evidence>
<dbReference type="NCBIfam" id="NF009165">
    <property type="entry name" value="PRK12512.1"/>
    <property type="match status" value="1"/>
</dbReference>
<dbReference type="InterPro" id="IPR036388">
    <property type="entry name" value="WH-like_DNA-bd_sf"/>
</dbReference>
<dbReference type="SUPFAM" id="SSF88946">
    <property type="entry name" value="Sigma2 domain of RNA polymerase sigma factors"/>
    <property type="match status" value="1"/>
</dbReference>
<evidence type="ECO:0000313" key="8">
    <source>
        <dbReference type="EMBL" id="MDQ0513004.1"/>
    </source>
</evidence>
<keyword evidence="2" id="KW-0805">Transcription regulation</keyword>
<name>A0ABU0LW98_9HYPH</name>
<comment type="caution">
    <text evidence="8">The sequence shown here is derived from an EMBL/GenBank/DDBJ whole genome shotgun (WGS) entry which is preliminary data.</text>
</comment>
<dbReference type="PANTHER" id="PTHR43133">
    <property type="entry name" value="RNA POLYMERASE ECF-TYPE SIGMA FACTO"/>
    <property type="match status" value="1"/>
</dbReference>
<proteinExistence type="inferred from homology"/>
<dbReference type="Gene3D" id="1.10.10.10">
    <property type="entry name" value="Winged helix-like DNA-binding domain superfamily/Winged helix DNA-binding domain"/>
    <property type="match status" value="1"/>
</dbReference>
<dbReference type="Proteomes" id="UP001235094">
    <property type="component" value="Unassembled WGS sequence"/>
</dbReference>
<feature type="domain" description="RNA polymerase sigma-70 region 2" evidence="6">
    <location>
        <begin position="34"/>
        <end position="100"/>
    </location>
</feature>
<reference evidence="8 9" key="1">
    <citation type="submission" date="2023-07" db="EMBL/GenBank/DDBJ databases">
        <title>Genomic Encyclopedia of Type Strains, Phase IV (KMG-IV): sequencing the most valuable type-strain genomes for metagenomic binning, comparative biology and taxonomic classification.</title>
        <authorList>
            <person name="Goeker M."/>
        </authorList>
    </citation>
    <scope>NUCLEOTIDE SEQUENCE [LARGE SCALE GENOMIC DNA]</scope>
    <source>
        <strain evidence="8 9">DSM 15561</strain>
    </source>
</reference>
<keyword evidence="5" id="KW-0804">Transcription</keyword>
<evidence type="ECO:0000313" key="9">
    <source>
        <dbReference type="Proteomes" id="UP001235094"/>
    </source>
</evidence>
<dbReference type="NCBIfam" id="TIGR02937">
    <property type="entry name" value="sigma70-ECF"/>
    <property type="match status" value="1"/>
</dbReference>
<dbReference type="InterPro" id="IPR013325">
    <property type="entry name" value="RNA_pol_sigma_r2"/>
</dbReference>
<evidence type="ECO:0000256" key="2">
    <source>
        <dbReference type="ARBA" id="ARBA00023015"/>
    </source>
</evidence>
<comment type="similarity">
    <text evidence="1">Belongs to the sigma-70 factor family. ECF subfamily.</text>
</comment>
<feature type="domain" description="RNA polymerase sigma factor 70 region 4 type 2" evidence="7">
    <location>
        <begin position="124"/>
        <end position="174"/>
    </location>
</feature>
<dbReference type="EMBL" id="JAUSVR010000019">
    <property type="protein sequence ID" value="MDQ0513004.1"/>
    <property type="molecule type" value="Genomic_DNA"/>
</dbReference>
<evidence type="ECO:0000256" key="3">
    <source>
        <dbReference type="ARBA" id="ARBA00023082"/>
    </source>
</evidence>
<dbReference type="InterPro" id="IPR013324">
    <property type="entry name" value="RNA_pol_sigma_r3/r4-like"/>
</dbReference>
<sequence length="182" mass="20502">MNGKNERENERELADLLRAAIAGDERSYALFLDRIAALVRAYARRKISHGGVDPEDVVQEVLLAIHLKRHTWMPEAAVMPWVYAIARFKLIDAFRRRGRRVEIDLDEIAETYAQPEIETVSDRDVGRALDTLAPGQRSVVAAISVEGRSIEETARKFGMKEAAVRVALHRGLAAIARRFGRD</sequence>
<keyword evidence="9" id="KW-1185">Reference proteome</keyword>
<keyword evidence="3" id="KW-0731">Sigma factor</keyword>
<evidence type="ECO:0000259" key="7">
    <source>
        <dbReference type="Pfam" id="PF08281"/>
    </source>
</evidence>
<evidence type="ECO:0000259" key="6">
    <source>
        <dbReference type="Pfam" id="PF04542"/>
    </source>
</evidence>